<sequence>MGDFNIFHHMPWSSTYSIYFFTIGISAALFFMSTLSWYREEFKTLRSSAFYLSFVLLAVSGLLLIGDLSKPARFLNIMNPAYLNFTSPLAWGGLNLLSFGAVSVAYFFMMRKNDEGLSRKLAVLGSLLALGLPIYTGFDLTVHQNRPVWNTPLMPILFVALSLVSGAAVASFLAGTNEKLLVMLRRFMLWSAGAVAAMLISLLGTTAYGGTGQELTFMFMTSGALGGIFIGVGILLGTAAPILLLLAPFGRQQGGVMLAALLLLVGGMALRYSILVGGQIVQTYF</sequence>
<dbReference type="PANTHER" id="PTHR34856:SF2">
    <property type="entry name" value="PROTEIN NRFD"/>
    <property type="match status" value="1"/>
</dbReference>
<dbReference type="AlphaFoldDB" id="A0A6F8VE95"/>
<dbReference type="Pfam" id="PF03916">
    <property type="entry name" value="NrfD"/>
    <property type="match status" value="1"/>
</dbReference>
<evidence type="ECO:0000256" key="7">
    <source>
        <dbReference type="SAM" id="Phobius"/>
    </source>
</evidence>
<keyword evidence="3" id="KW-1003">Cell membrane</keyword>
<dbReference type="Gene3D" id="1.20.1630.10">
    <property type="entry name" value="Formate dehydrogenase/DMSO reductase domain"/>
    <property type="match status" value="1"/>
</dbReference>
<keyword evidence="4 7" id="KW-0812">Transmembrane</keyword>
<evidence type="ECO:0000256" key="2">
    <source>
        <dbReference type="ARBA" id="ARBA00008929"/>
    </source>
</evidence>
<evidence type="ECO:0000256" key="5">
    <source>
        <dbReference type="ARBA" id="ARBA00022989"/>
    </source>
</evidence>
<feature type="transmembrane region" description="Helical" evidence="7">
    <location>
        <begin position="50"/>
        <end position="69"/>
    </location>
</feature>
<protein>
    <recommendedName>
        <fullName evidence="10">Thiosulfate reductase</fullName>
    </recommendedName>
</protein>
<evidence type="ECO:0000256" key="3">
    <source>
        <dbReference type="ARBA" id="ARBA00022475"/>
    </source>
</evidence>
<dbReference type="PANTHER" id="PTHR34856">
    <property type="entry name" value="PROTEIN NRFD"/>
    <property type="match status" value="1"/>
</dbReference>
<comment type="similarity">
    <text evidence="2">Belongs to the NrfD family.</text>
</comment>
<accession>A0A6F8VE95</accession>
<proteinExistence type="inferred from homology"/>
<name>A0A6F8VE95_9PROT</name>
<dbReference type="RefSeq" id="WP_173064977.1">
    <property type="nucleotide sequence ID" value="NZ_AP022853.1"/>
</dbReference>
<feature type="transmembrane region" description="Helical" evidence="7">
    <location>
        <begin position="121"/>
        <end position="138"/>
    </location>
</feature>
<keyword evidence="5 7" id="KW-1133">Transmembrane helix</keyword>
<evidence type="ECO:0008006" key="10">
    <source>
        <dbReference type="Google" id="ProtNLM"/>
    </source>
</evidence>
<gene>
    <name evidence="8" type="ORF">SKTS_23030</name>
</gene>
<evidence type="ECO:0000313" key="8">
    <source>
        <dbReference type="EMBL" id="BCB27417.1"/>
    </source>
</evidence>
<keyword evidence="6 7" id="KW-0472">Membrane</keyword>
<evidence type="ECO:0000256" key="6">
    <source>
        <dbReference type="ARBA" id="ARBA00023136"/>
    </source>
</evidence>
<dbReference type="EMBL" id="AP022853">
    <property type="protein sequence ID" value="BCB27417.1"/>
    <property type="molecule type" value="Genomic_DNA"/>
</dbReference>
<feature type="transmembrane region" description="Helical" evidence="7">
    <location>
        <begin position="256"/>
        <end position="275"/>
    </location>
</feature>
<dbReference type="Proteomes" id="UP000502260">
    <property type="component" value="Chromosome"/>
</dbReference>
<evidence type="ECO:0000256" key="1">
    <source>
        <dbReference type="ARBA" id="ARBA00004651"/>
    </source>
</evidence>
<evidence type="ECO:0000313" key="9">
    <source>
        <dbReference type="Proteomes" id="UP000502260"/>
    </source>
</evidence>
<feature type="transmembrane region" description="Helical" evidence="7">
    <location>
        <begin position="16"/>
        <end position="38"/>
    </location>
</feature>
<dbReference type="KEGG" id="slac:SKTS_23030"/>
<feature type="transmembrane region" description="Helical" evidence="7">
    <location>
        <begin position="89"/>
        <end position="109"/>
    </location>
</feature>
<dbReference type="GO" id="GO:0005886">
    <property type="term" value="C:plasma membrane"/>
    <property type="evidence" value="ECO:0007669"/>
    <property type="project" value="UniProtKB-SubCell"/>
</dbReference>
<reference evidence="9" key="1">
    <citation type="submission" date="2020-03" db="EMBL/GenBank/DDBJ databases">
        <title>Complete genome sequence of sulfur-oxidizing bacterium skT11.</title>
        <authorList>
            <person name="Kanda M."/>
            <person name="Kojima H."/>
            <person name="Fukui M."/>
        </authorList>
    </citation>
    <scope>NUCLEOTIDE SEQUENCE [LARGE SCALE GENOMIC DNA]</scope>
    <source>
        <strain evidence="9">skT11</strain>
    </source>
</reference>
<evidence type="ECO:0000256" key="4">
    <source>
        <dbReference type="ARBA" id="ARBA00022692"/>
    </source>
</evidence>
<feature type="transmembrane region" description="Helical" evidence="7">
    <location>
        <begin position="228"/>
        <end position="249"/>
    </location>
</feature>
<comment type="subcellular location">
    <subcellularLocation>
        <location evidence="1">Cell membrane</location>
        <topology evidence="1">Multi-pass membrane protein</topology>
    </subcellularLocation>
</comment>
<dbReference type="InterPro" id="IPR005614">
    <property type="entry name" value="NrfD-like"/>
</dbReference>
<dbReference type="InterPro" id="IPR052049">
    <property type="entry name" value="Electron_transfer_protein"/>
</dbReference>
<organism evidence="8 9">
    <name type="scientific">Sulfurimicrobium lacus</name>
    <dbReference type="NCBI Taxonomy" id="2715678"/>
    <lineage>
        <taxon>Bacteria</taxon>
        <taxon>Pseudomonadati</taxon>
        <taxon>Pseudomonadota</taxon>
        <taxon>Betaproteobacteria</taxon>
        <taxon>Nitrosomonadales</taxon>
        <taxon>Sulfuricellaceae</taxon>
        <taxon>Sulfurimicrobium</taxon>
    </lineage>
</organism>
<feature type="transmembrane region" description="Helical" evidence="7">
    <location>
        <begin position="153"/>
        <end position="175"/>
    </location>
</feature>
<feature type="transmembrane region" description="Helical" evidence="7">
    <location>
        <begin position="187"/>
        <end position="208"/>
    </location>
</feature>
<keyword evidence="9" id="KW-1185">Reference proteome</keyword>